<evidence type="ECO:0000256" key="1">
    <source>
        <dbReference type="ARBA" id="ARBA00004651"/>
    </source>
</evidence>
<name>A0A511UX58_9GAMM</name>
<dbReference type="InterPro" id="IPR036640">
    <property type="entry name" value="ABC1_TM_sf"/>
</dbReference>
<organism evidence="12 13">
    <name type="scientific">Halovibrio variabilis</name>
    <dbReference type="NCBI Taxonomy" id="31910"/>
    <lineage>
        <taxon>Bacteria</taxon>
        <taxon>Pseudomonadati</taxon>
        <taxon>Pseudomonadota</taxon>
        <taxon>Gammaproteobacteria</taxon>
        <taxon>Oceanospirillales</taxon>
        <taxon>Halomonadaceae</taxon>
        <taxon>Halovibrio</taxon>
    </lineage>
</organism>
<dbReference type="PANTHER" id="PTHR43394:SF1">
    <property type="entry name" value="ATP-BINDING CASSETTE SUB-FAMILY B MEMBER 10, MITOCHONDRIAL"/>
    <property type="match status" value="1"/>
</dbReference>
<dbReference type="GO" id="GO:0016887">
    <property type="term" value="F:ATP hydrolysis activity"/>
    <property type="evidence" value="ECO:0007669"/>
    <property type="project" value="InterPro"/>
</dbReference>
<evidence type="ECO:0000256" key="9">
    <source>
        <dbReference type="SAM" id="Phobius"/>
    </source>
</evidence>
<gene>
    <name evidence="12" type="ORF">HVA01_33780</name>
</gene>
<evidence type="ECO:0000256" key="8">
    <source>
        <dbReference type="ARBA" id="ARBA00023136"/>
    </source>
</evidence>
<dbReference type="AlphaFoldDB" id="A0A511UX58"/>
<dbReference type="InterPro" id="IPR003439">
    <property type="entry name" value="ABC_transporter-like_ATP-bd"/>
</dbReference>
<keyword evidence="2" id="KW-0813">Transport</keyword>
<feature type="transmembrane region" description="Helical" evidence="9">
    <location>
        <begin position="36"/>
        <end position="56"/>
    </location>
</feature>
<evidence type="ECO:0000256" key="3">
    <source>
        <dbReference type="ARBA" id="ARBA00022475"/>
    </source>
</evidence>
<keyword evidence="8 9" id="KW-0472">Membrane</keyword>
<dbReference type="InterPro" id="IPR011527">
    <property type="entry name" value="ABC1_TM_dom"/>
</dbReference>
<evidence type="ECO:0000313" key="13">
    <source>
        <dbReference type="Proteomes" id="UP000321303"/>
    </source>
</evidence>
<keyword evidence="5" id="KW-0547">Nucleotide-binding</keyword>
<dbReference type="InterPro" id="IPR017871">
    <property type="entry name" value="ABC_transporter-like_CS"/>
</dbReference>
<keyword evidence="4 9" id="KW-0812">Transmembrane</keyword>
<keyword evidence="6" id="KW-0067">ATP-binding</keyword>
<comment type="subcellular location">
    <subcellularLocation>
        <location evidence="1">Cell membrane</location>
        <topology evidence="1">Multi-pass membrane protein</topology>
    </subcellularLocation>
</comment>
<dbReference type="GO" id="GO:0015421">
    <property type="term" value="F:ABC-type oligopeptide transporter activity"/>
    <property type="evidence" value="ECO:0007669"/>
    <property type="project" value="TreeGrafter"/>
</dbReference>
<evidence type="ECO:0000256" key="7">
    <source>
        <dbReference type="ARBA" id="ARBA00022989"/>
    </source>
</evidence>
<evidence type="ECO:0000259" key="10">
    <source>
        <dbReference type="PROSITE" id="PS50893"/>
    </source>
</evidence>
<dbReference type="Gene3D" id="1.20.1560.10">
    <property type="entry name" value="ABC transporter type 1, transmembrane domain"/>
    <property type="match status" value="1"/>
</dbReference>
<dbReference type="SUPFAM" id="SSF52540">
    <property type="entry name" value="P-loop containing nucleoside triphosphate hydrolases"/>
    <property type="match status" value="1"/>
</dbReference>
<evidence type="ECO:0000313" key="12">
    <source>
        <dbReference type="EMBL" id="GEN29732.1"/>
    </source>
</evidence>
<dbReference type="PROSITE" id="PS00211">
    <property type="entry name" value="ABC_TRANSPORTER_1"/>
    <property type="match status" value="1"/>
</dbReference>
<evidence type="ECO:0000256" key="4">
    <source>
        <dbReference type="ARBA" id="ARBA00022692"/>
    </source>
</evidence>
<dbReference type="InterPro" id="IPR027417">
    <property type="entry name" value="P-loop_NTPase"/>
</dbReference>
<dbReference type="Gene3D" id="3.40.50.300">
    <property type="entry name" value="P-loop containing nucleotide triphosphate hydrolases"/>
    <property type="match status" value="1"/>
</dbReference>
<dbReference type="Proteomes" id="UP000321303">
    <property type="component" value="Unassembled WGS sequence"/>
</dbReference>
<dbReference type="GO" id="GO:0005524">
    <property type="term" value="F:ATP binding"/>
    <property type="evidence" value="ECO:0007669"/>
    <property type="project" value="UniProtKB-KW"/>
</dbReference>
<dbReference type="PANTHER" id="PTHR43394">
    <property type="entry name" value="ATP-DEPENDENT PERMEASE MDL1, MITOCHONDRIAL"/>
    <property type="match status" value="1"/>
</dbReference>
<dbReference type="SMART" id="SM00382">
    <property type="entry name" value="AAA"/>
    <property type="match status" value="1"/>
</dbReference>
<sequence length="612" mass="69517">MGGFNYMAMINKLFASFLSLMRILSISWKSSRKWTLLSTFFIAIEIMSGLGVLYLIKQMVDVVTSVLAEPEAAENVGSVLYYVVLTGLGTLVYVISRALAGYSREAQGIMVADYVENIVQKTAISVDLAFYESPLYHDTLERARQSGSHRPAQVASNLMLLGKNIVMLTAIIVLLGTINWRLLPIILFAIVPALIARIYFTRILYDWQRRRTQMERRAGYLDWLMTSDIHAKELRLNQLGDFLRHKYKRIRDEIRGEKLAITRKRTIVESAVAVAASVIFFTSLGYLAWNTAQGQNSVGDLVLFLLIFQRAQTMGQELVQQLSKLYEDHLYMGMLFEFMDMQHTLPRPSQPEKIIPSNKVNLKLENVSFAYPGTHKDVIKNVNMEIKPGQIVALVGANGSGKTSLIKLMTRLYDPTEGSVKINGINAQDCDIDEYRQLFSVIFQDYSHYAESVHENIRFGHINGTDAEHTVPRAAENAGAATFIEELDNKYDTLLTRLFDNGKELSVGQWQKIALARAFMLKSNIVILDEPTSAMDPVAESELFENFRERINHRSALVISHRLSTIRLADYIYVMDDGEIKESGTHESLFEKKGIYHDIFSRQAKYYQHDLS</sequence>
<dbReference type="GO" id="GO:0005886">
    <property type="term" value="C:plasma membrane"/>
    <property type="evidence" value="ECO:0007669"/>
    <property type="project" value="UniProtKB-SubCell"/>
</dbReference>
<evidence type="ECO:0000259" key="11">
    <source>
        <dbReference type="PROSITE" id="PS50929"/>
    </source>
</evidence>
<comment type="caution">
    <text evidence="12">The sequence shown here is derived from an EMBL/GenBank/DDBJ whole genome shotgun (WGS) entry which is preliminary data.</text>
</comment>
<keyword evidence="3" id="KW-1003">Cell membrane</keyword>
<evidence type="ECO:0000256" key="2">
    <source>
        <dbReference type="ARBA" id="ARBA00022448"/>
    </source>
</evidence>
<dbReference type="PROSITE" id="PS50929">
    <property type="entry name" value="ABC_TM1F"/>
    <property type="match status" value="1"/>
</dbReference>
<keyword evidence="7 9" id="KW-1133">Transmembrane helix</keyword>
<protein>
    <submittedName>
        <fullName evidence="12">ABC transporter permease</fullName>
    </submittedName>
</protein>
<dbReference type="PROSITE" id="PS50893">
    <property type="entry name" value="ABC_TRANSPORTER_2"/>
    <property type="match status" value="1"/>
</dbReference>
<dbReference type="FunFam" id="3.40.50.300:FF:000221">
    <property type="entry name" value="Multidrug ABC transporter ATP-binding protein"/>
    <property type="match status" value="1"/>
</dbReference>
<reference evidence="12 13" key="1">
    <citation type="submission" date="2019-07" db="EMBL/GenBank/DDBJ databases">
        <title>Whole genome shotgun sequence of Halomonas variabilis NBRC 102410.</title>
        <authorList>
            <person name="Hosoyama A."/>
            <person name="Uohara A."/>
            <person name="Ohji S."/>
            <person name="Ichikawa N."/>
        </authorList>
    </citation>
    <scope>NUCLEOTIDE SEQUENCE [LARGE SCALE GENOMIC DNA]</scope>
    <source>
        <strain evidence="12 13">NBRC 102410</strain>
    </source>
</reference>
<accession>A0A511UX58</accession>
<feature type="domain" description="ABC transmembrane type-1" evidence="11">
    <location>
        <begin position="36"/>
        <end position="327"/>
    </location>
</feature>
<feature type="transmembrane region" description="Helical" evidence="9">
    <location>
        <begin position="76"/>
        <end position="95"/>
    </location>
</feature>
<feature type="domain" description="ABC transporter" evidence="10">
    <location>
        <begin position="362"/>
        <end position="602"/>
    </location>
</feature>
<dbReference type="InterPro" id="IPR003593">
    <property type="entry name" value="AAA+_ATPase"/>
</dbReference>
<dbReference type="Pfam" id="PF00005">
    <property type="entry name" value="ABC_tran"/>
    <property type="match status" value="1"/>
</dbReference>
<dbReference type="SUPFAM" id="SSF90123">
    <property type="entry name" value="ABC transporter transmembrane region"/>
    <property type="match status" value="1"/>
</dbReference>
<dbReference type="RefSeq" id="WP_146876659.1">
    <property type="nucleotide sequence ID" value="NZ_BJXV01000035.1"/>
</dbReference>
<dbReference type="InterPro" id="IPR039421">
    <property type="entry name" value="Type_1_exporter"/>
</dbReference>
<feature type="transmembrane region" description="Helical" evidence="9">
    <location>
        <begin position="182"/>
        <end position="200"/>
    </location>
</feature>
<evidence type="ECO:0000256" key="5">
    <source>
        <dbReference type="ARBA" id="ARBA00022741"/>
    </source>
</evidence>
<evidence type="ECO:0000256" key="6">
    <source>
        <dbReference type="ARBA" id="ARBA00022840"/>
    </source>
</evidence>
<proteinExistence type="predicted"/>
<keyword evidence="13" id="KW-1185">Reference proteome</keyword>
<dbReference type="OrthoDB" id="9806127at2"/>
<feature type="transmembrane region" description="Helical" evidence="9">
    <location>
        <begin position="154"/>
        <end position="176"/>
    </location>
</feature>
<feature type="transmembrane region" description="Helical" evidence="9">
    <location>
        <begin position="267"/>
        <end position="289"/>
    </location>
</feature>
<dbReference type="EMBL" id="BJXV01000035">
    <property type="protein sequence ID" value="GEN29732.1"/>
    <property type="molecule type" value="Genomic_DNA"/>
</dbReference>